<feature type="domain" description="Rad50/SbcC-type AAA" evidence="2">
    <location>
        <begin position="28"/>
        <end position="68"/>
    </location>
</feature>
<dbReference type="AlphaFoldDB" id="A0A7X6R0M7"/>
<sequence>MTEISPNSLQSLADKVAKQSYSKYLRRVVLRKVRGFVDKEVRFDFPVTALIGPNGGGKSTILGAAALAYKDVKPERFFAKSGRYDSSMVKWSIEHGVIDKAIGSASEVRRSVNFPTSKWNRKPFVRDVLVFGVTRTVPATERSDLRLARGSRFKAVSETKLPASVIEATQSILGKAVGGYSELDVTTRATLYTAQDSGSGTSYTEFHFGAGQASIIRIVSGIEAAPDNSLILIENGLHPVATRRLVDYLLKIAIRKKCQVIFTTHSSEAIEALPPGAVWAAFDGEVVQGALNIEALRAITGTIPARIAFFVEDSLAELVIAAALRHYGVDIAAVAIHGLGGAEQAIKVQHTRKVDPTAPVPSVVFLDGDKSDKIDPASLIFALPGDDDPEAHIYDTVMGDLDNLAAKLTAALNLPIDQQGRVKAVVAETGLTNHDRHTIFRQIGEKLDLTAELVVANAFIGLWAQLRSNEVEALLSPIRAMLPMKTD</sequence>
<dbReference type="InterPro" id="IPR051396">
    <property type="entry name" value="Bact_Antivir_Def_Nuclease"/>
</dbReference>
<evidence type="ECO:0000313" key="4">
    <source>
        <dbReference type="Proteomes" id="UP000581206"/>
    </source>
</evidence>
<dbReference type="GO" id="GO:0006302">
    <property type="term" value="P:double-strand break repair"/>
    <property type="evidence" value="ECO:0007669"/>
    <property type="project" value="InterPro"/>
</dbReference>
<dbReference type="RefSeq" id="WP_168631490.1">
    <property type="nucleotide sequence ID" value="NZ_BONL01000019.1"/>
</dbReference>
<dbReference type="EMBL" id="JAAXOX010000014">
    <property type="protein sequence ID" value="NKY24370.1"/>
    <property type="molecule type" value="Genomic_DNA"/>
</dbReference>
<accession>A0A7X6R0M7</accession>
<organism evidence="3 4">
    <name type="scientific">Cellulomonas denverensis</name>
    <dbReference type="NCBI Taxonomy" id="264297"/>
    <lineage>
        <taxon>Bacteria</taxon>
        <taxon>Bacillati</taxon>
        <taxon>Actinomycetota</taxon>
        <taxon>Actinomycetes</taxon>
        <taxon>Micrococcales</taxon>
        <taxon>Cellulomonadaceae</taxon>
        <taxon>Cellulomonas</taxon>
    </lineage>
</organism>
<evidence type="ECO:0000259" key="2">
    <source>
        <dbReference type="Pfam" id="PF13476"/>
    </source>
</evidence>
<proteinExistence type="predicted"/>
<gene>
    <name evidence="3" type="ORF">HGA03_17035</name>
</gene>
<dbReference type="Proteomes" id="UP000581206">
    <property type="component" value="Unassembled WGS sequence"/>
</dbReference>
<dbReference type="InterPro" id="IPR038729">
    <property type="entry name" value="Rad50/SbcC_AAA"/>
</dbReference>
<dbReference type="InterPro" id="IPR003959">
    <property type="entry name" value="ATPase_AAA_core"/>
</dbReference>
<comment type="caution">
    <text evidence="3">The sequence shown here is derived from an EMBL/GenBank/DDBJ whole genome shotgun (WGS) entry which is preliminary data.</text>
</comment>
<name>A0A7X6R0M7_9CELL</name>
<evidence type="ECO:0000259" key="1">
    <source>
        <dbReference type="Pfam" id="PF13304"/>
    </source>
</evidence>
<evidence type="ECO:0000313" key="3">
    <source>
        <dbReference type="EMBL" id="NKY24370.1"/>
    </source>
</evidence>
<keyword evidence="4" id="KW-1185">Reference proteome</keyword>
<dbReference type="GO" id="GO:0016887">
    <property type="term" value="F:ATP hydrolysis activity"/>
    <property type="evidence" value="ECO:0007669"/>
    <property type="project" value="InterPro"/>
</dbReference>
<feature type="domain" description="ATPase AAA-type core" evidence="1">
    <location>
        <begin position="204"/>
        <end position="270"/>
    </location>
</feature>
<dbReference type="PANTHER" id="PTHR43581:SF2">
    <property type="entry name" value="EXCINUCLEASE ATPASE SUBUNIT"/>
    <property type="match status" value="1"/>
</dbReference>
<dbReference type="Gene3D" id="3.40.50.300">
    <property type="entry name" value="P-loop containing nucleotide triphosphate hydrolases"/>
    <property type="match status" value="1"/>
</dbReference>
<dbReference type="Pfam" id="PF13476">
    <property type="entry name" value="AAA_23"/>
    <property type="match status" value="1"/>
</dbReference>
<dbReference type="InterPro" id="IPR027417">
    <property type="entry name" value="P-loop_NTPase"/>
</dbReference>
<reference evidence="3 4" key="1">
    <citation type="submission" date="2020-04" db="EMBL/GenBank/DDBJ databases">
        <title>MicrobeNet Type strains.</title>
        <authorList>
            <person name="Nicholson A.C."/>
        </authorList>
    </citation>
    <scope>NUCLEOTIDE SEQUENCE [LARGE SCALE GENOMIC DNA]</scope>
    <source>
        <strain evidence="3 4">ATCC BAA-788</strain>
    </source>
</reference>
<dbReference type="Pfam" id="PF13304">
    <property type="entry name" value="AAA_21"/>
    <property type="match status" value="1"/>
</dbReference>
<protein>
    <submittedName>
        <fullName evidence="3">AAA family ATPase</fullName>
    </submittedName>
</protein>
<dbReference type="SUPFAM" id="SSF52540">
    <property type="entry name" value="P-loop containing nucleoside triphosphate hydrolases"/>
    <property type="match status" value="1"/>
</dbReference>
<dbReference type="PANTHER" id="PTHR43581">
    <property type="entry name" value="ATP/GTP PHOSPHATASE"/>
    <property type="match status" value="1"/>
</dbReference>
<dbReference type="GO" id="GO:0005524">
    <property type="term" value="F:ATP binding"/>
    <property type="evidence" value="ECO:0007669"/>
    <property type="project" value="InterPro"/>
</dbReference>